<organism evidence="3 4">
    <name type="scientific">Oryzias latipes</name>
    <name type="common">Japanese rice fish</name>
    <name type="synonym">Japanese killifish</name>
    <dbReference type="NCBI Taxonomy" id="8090"/>
    <lineage>
        <taxon>Eukaryota</taxon>
        <taxon>Metazoa</taxon>
        <taxon>Chordata</taxon>
        <taxon>Craniata</taxon>
        <taxon>Vertebrata</taxon>
        <taxon>Euteleostomi</taxon>
        <taxon>Actinopterygii</taxon>
        <taxon>Neopterygii</taxon>
        <taxon>Teleostei</taxon>
        <taxon>Neoteleostei</taxon>
        <taxon>Acanthomorphata</taxon>
        <taxon>Ovalentaria</taxon>
        <taxon>Atherinomorphae</taxon>
        <taxon>Beloniformes</taxon>
        <taxon>Adrianichthyidae</taxon>
        <taxon>Oryziinae</taxon>
        <taxon>Oryzias</taxon>
    </lineage>
</organism>
<evidence type="ECO:0000256" key="2">
    <source>
        <dbReference type="SAM" id="Phobius"/>
    </source>
</evidence>
<dbReference type="Pfam" id="PF16054">
    <property type="entry name" value="TMEM72"/>
    <property type="match status" value="1"/>
</dbReference>
<dbReference type="KEGG" id="ola:105353566"/>
<evidence type="ECO:0000313" key="3">
    <source>
        <dbReference type="Ensembl" id="ENSORLP00000035503.1"/>
    </source>
</evidence>
<feature type="region of interest" description="Disordered" evidence="1">
    <location>
        <begin position="187"/>
        <end position="218"/>
    </location>
</feature>
<proteinExistence type="predicted"/>
<dbReference type="CTD" id="643236"/>
<dbReference type="OrthoDB" id="5946061at2759"/>
<reference evidence="3" key="2">
    <citation type="submission" date="2025-08" db="UniProtKB">
        <authorList>
            <consortium name="Ensembl"/>
        </authorList>
    </citation>
    <scope>IDENTIFICATION</scope>
    <source>
        <strain evidence="3">Hd-rR</strain>
    </source>
</reference>
<evidence type="ECO:0000313" key="4">
    <source>
        <dbReference type="Proteomes" id="UP000001038"/>
    </source>
</evidence>
<keyword evidence="2" id="KW-1133">Transmembrane helix</keyword>
<dbReference type="RefSeq" id="XP_011482799.1">
    <property type="nucleotide sequence ID" value="XM_011484497.3"/>
</dbReference>
<dbReference type="AlphaFoldDB" id="A0A3B3HVU4"/>
<evidence type="ECO:0000256" key="1">
    <source>
        <dbReference type="SAM" id="MobiDB-lite"/>
    </source>
</evidence>
<dbReference type="PANTHER" id="PTHR28474:SF1">
    <property type="entry name" value="TRANSMEMBRANE PROTEIN 72"/>
    <property type="match status" value="1"/>
</dbReference>
<dbReference type="PANTHER" id="PTHR28474">
    <property type="entry name" value="TRANSMEMBRANE PROTEIN 72"/>
    <property type="match status" value="1"/>
</dbReference>
<dbReference type="Proteomes" id="UP000001038">
    <property type="component" value="Chromosome 15"/>
</dbReference>
<protein>
    <submittedName>
        <fullName evidence="3">Transmembrane protein 72</fullName>
    </submittedName>
</protein>
<feature type="transmembrane region" description="Helical" evidence="2">
    <location>
        <begin position="95"/>
        <end position="110"/>
    </location>
</feature>
<accession>A0A3B3HVU4</accession>
<keyword evidence="4" id="KW-1185">Reference proteome</keyword>
<sequence>MGSKVRVWWNVVEFTCRILGVCTATVLCAVGVETMQKGEFNSLGIYLIASSVAMMMFELAYYLDALLSMCLLCPPDWQLFVLWKKMARVGGFHKFLYYFIMSVVCFLHPVLVWHAIIPGSMLLVTAIFNFILSKKTNVKDTKISHVCHSNLDLTTLRDIERSDSNSTFPFLHAKTGRMEDGLNLSDREHHLSPEHKGEHTQTMLEKRQTPSSDDTGKTRWKWRDKSLTWFRGREELVERELEEMEVYCEPETTSDTAPMITD</sequence>
<dbReference type="GeneTree" id="ENSGT00390000006888"/>
<keyword evidence="2" id="KW-0472">Membrane</keyword>
<reference evidence="3" key="3">
    <citation type="submission" date="2025-09" db="UniProtKB">
        <authorList>
            <consortium name="Ensembl"/>
        </authorList>
    </citation>
    <scope>IDENTIFICATION</scope>
    <source>
        <strain evidence="3">Hd-rR</strain>
    </source>
</reference>
<keyword evidence="2" id="KW-0812">Transmembrane</keyword>
<reference evidence="3 4" key="1">
    <citation type="journal article" date="2007" name="Nature">
        <title>The medaka draft genome and insights into vertebrate genome evolution.</title>
        <authorList>
            <person name="Kasahara M."/>
            <person name="Naruse K."/>
            <person name="Sasaki S."/>
            <person name="Nakatani Y."/>
            <person name="Qu W."/>
            <person name="Ahsan B."/>
            <person name="Yamada T."/>
            <person name="Nagayasu Y."/>
            <person name="Doi K."/>
            <person name="Kasai Y."/>
            <person name="Jindo T."/>
            <person name="Kobayashi D."/>
            <person name="Shimada A."/>
            <person name="Toyoda A."/>
            <person name="Kuroki Y."/>
            <person name="Fujiyama A."/>
            <person name="Sasaki T."/>
            <person name="Shimizu A."/>
            <person name="Asakawa S."/>
            <person name="Shimizu N."/>
            <person name="Hashimoto S."/>
            <person name="Yang J."/>
            <person name="Lee Y."/>
            <person name="Matsushima K."/>
            <person name="Sugano S."/>
            <person name="Sakaizumi M."/>
            <person name="Narita T."/>
            <person name="Ohishi K."/>
            <person name="Haga S."/>
            <person name="Ohta F."/>
            <person name="Nomoto H."/>
            <person name="Nogata K."/>
            <person name="Morishita T."/>
            <person name="Endo T."/>
            <person name="Shin-I T."/>
            <person name="Takeda H."/>
            <person name="Morishita S."/>
            <person name="Kohara Y."/>
        </authorList>
    </citation>
    <scope>NUCLEOTIDE SEQUENCE [LARGE SCALE GENOMIC DNA]</scope>
    <source>
        <strain evidence="3 4">Hd-rR</strain>
    </source>
</reference>
<feature type="transmembrane region" description="Helical" evidence="2">
    <location>
        <begin position="44"/>
        <end position="74"/>
    </location>
</feature>
<gene>
    <name evidence="3" type="primary">tmem72</name>
</gene>
<dbReference type="Ensembl" id="ENSORLT00000036438.1">
    <property type="protein sequence ID" value="ENSORLP00000035503.1"/>
    <property type="gene ID" value="ENSORLG00000027687.1"/>
</dbReference>
<dbReference type="InterPro" id="IPR032055">
    <property type="entry name" value="TMEM72"/>
</dbReference>
<dbReference type="GeneID" id="105353566"/>
<dbReference type="Bgee" id="ENSORLG00000027687">
    <property type="expression patterns" value="Expressed in mesonephros and 4 other cell types or tissues"/>
</dbReference>
<feature type="transmembrane region" description="Helical" evidence="2">
    <location>
        <begin position="7"/>
        <end position="32"/>
    </location>
</feature>
<name>A0A3B3HVU4_ORYLA</name>
<dbReference type="InParanoid" id="A0A3B3HVU4"/>
<dbReference type="STRING" id="8090.ENSORLP00000035503"/>